<feature type="transmembrane region" description="Helical" evidence="1">
    <location>
        <begin position="35"/>
        <end position="54"/>
    </location>
</feature>
<keyword evidence="3" id="KW-1185">Reference proteome</keyword>
<sequence length="122" mass="13499">MQHQEEHTMRLLITWLINTLALLAVPYLMHSVQFASFGAALIAALVLGFVNTLIRPILLLLTLPATLLTLGLFIFIINGLMFWLVSHLVSGFYVASFWSAVGGAILYSIVSWALSTLLLKKN</sequence>
<evidence type="ECO:0000313" key="3">
    <source>
        <dbReference type="Proteomes" id="UP000008392"/>
    </source>
</evidence>
<evidence type="ECO:0000313" key="2">
    <source>
        <dbReference type="EMBL" id="AEK63849.1"/>
    </source>
</evidence>
<dbReference type="KEGG" id="cfu:CFU_4027"/>
<proteinExistence type="predicted"/>
<keyword evidence="1" id="KW-0812">Transmembrane</keyword>
<name>G0AE00_COLFT</name>
<dbReference type="PANTHER" id="PTHR37309:SF1">
    <property type="entry name" value="SLR0284 PROTEIN"/>
    <property type="match status" value="1"/>
</dbReference>
<feature type="transmembrane region" description="Helical" evidence="1">
    <location>
        <begin position="97"/>
        <end position="119"/>
    </location>
</feature>
<reference evidence="2 3" key="5">
    <citation type="journal article" date="2011" name="ISME J.">
        <title>Dual transcriptional profiling of a bacterial/fungal confrontation: Collimonas fungivorans versus Aspergillus niger.</title>
        <authorList>
            <person name="Mela F."/>
            <person name="Fritsche K."/>
            <person name="de Boer W."/>
            <person name="van Veen J.A."/>
            <person name="de Graaff L.H."/>
            <person name="van den Berg M."/>
            <person name="Leveau J.H."/>
        </authorList>
    </citation>
    <scope>NUCLEOTIDE SEQUENCE [LARGE SCALE GENOMIC DNA]</scope>
    <source>
        <strain evidence="2 3">Ter331</strain>
    </source>
</reference>
<protein>
    <recommendedName>
        <fullName evidence="4">Phage holin family protein</fullName>
    </recommendedName>
</protein>
<dbReference type="InterPro" id="IPR007165">
    <property type="entry name" value="Phage_holin_4_2"/>
</dbReference>
<reference evidence="3" key="6">
    <citation type="submission" date="2011-05" db="EMBL/GenBank/DDBJ databases">
        <title>Complete sequence of Collimonas fungivorans Ter331.</title>
        <authorList>
            <person name="Leveau J.H."/>
        </authorList>
    </citation>
    <scope>NUCLEOTIDE SEQUENCE [LARGE SCALE GENOMIC DNA]</scope>
    <source>
        <strain evidence="3">Ter331</strain>
    </source>
</reference>
<organism evidence="2 3">
    <name type="scientific">Collimonas fungivorans (strain Ter331)</name>
    <dbReference type="NCBI Taxonomy" id="1005048"/>
    <lineage>
        <taxon>Bacteria</taxon>
        <taxon>Pseudomonadati</taxon>
        <taxon>Pseudomonadota</taxon>
        <taxon>Betaproteobacteria</taxon>
        <taxon>Burkholderiales</taxon>
        <taxon>Oxalobacteraceae</taxon>
        <taxon>Collimonas</taxon>
    </lineage>
</organism>
<feature type="transmembrane region" description="Helical" evidence="1">
    <location>
        <begin position="12"/>
        <end position="29"/>
    </location>
</feature>
<dbReference type="PANTHER" id="PTHR37309">
    <property type="entry name" value="SLR0284 PROTEIN"/>
    <property type="match status" value="1"/>
</dbReference>
<dbReference type="STRING" id="1005048.CFU_4027"/>
<dbReference type="HOGENOM" id="CLU_120441_2_4_4"/>
<feature type="transmembrane region" description="Helical" evidence="1">
    <location>
        <begin position="61"/>
        <end position="85"/>
    </location>
</feature>
<reference evidence="2 3" key="2">
    <citation type="journal article" date="2006" name="J. Microbiol. Methods">
        <title>Genomic flank-sequencing of plasposon insertion sites for rapid identification of functional genes.</title>
        <authorList>
            <person name="Leveau J.H."/>
            <person name="Gerards S."/>
            <person name="Fritsche K."/>
            <person name="Zondag G."/>
            <person name="van Veen J.A."/>
        </authorList>
    </citation>
    <scope>NUCLEOTIDE SEQUENCE [LARGE SCALE GENOMIC DNA]</scope>
    <source>
        <strain evidence="2 3">Ter331</strain>
    </source>
</reference>
<accession>G0AE00</accession>
<evidence type="ECO:0000256" key="1">
    <source>
        <dbReference type="SAM" id="Phobius"/>
    </source>
</evidence>
<gene>
    <name evidence="2" type="primary">yvlD</name>
    <name evidence="2" type="ordered locus">CFU_4027</name>
</gene>
<reference evidence="2 3" key="4">
    <citation type="journal article" date="2010" name="Environ. Microbiol.">
        <title>The bacterial genus Collimonas: mycophagy, weathering and other adaptive solutions to life in oligotrophic soil environments.</title>
        <authorList>
            <person name="Leveau J.H."/>
            <person name="Uroz S."/>
            <person name="de Boer W."/>
        </authorList>
    </citation>
    <scope>NUCLEOTIDE SEQUENCE [LARGE SCALE GENOMIC DNA]</scope>
    <source>
        <strain evidence="2 3">Ter331</strain>
    </source>
</reference>
<dbReference type="Proteomes" id="UP000008392">
    <property type="component" value="Chromosome"/>
</dbReference>
<dbReference type="Pfam" id="PF04020">
    <property type="entry name" value="Phage_holin_4_2"/>
    <property type="match status" value="1"/>
</dbReference>
<reference evidence="2 3" key="3">
    <citation type="journal article" date="2008" name="FEMS Microbiol. Ecol.">
        <title>Identification and characterization of genes underlying chitinolysis in Collimonas fungivorans Ter331.</title>
        <authorList>
            <person name="Fritsche K."/>
            <person name="de Boer W."/>
            <person name="Gerards S."/>
            <person name="van den Berg M."/>
            <person name="van Veen J.A."/>
            <person name="Leveau J.H."/>
        </authorList>
    </citation>
    <scope>NUCLEOTIDE SEQUENCE [LARGE SCALE GENOMIC DNA]</scope>
    <source>
        <strain evidence="2 3">Ter331</strain>
    </source>
</reference>
<keyword evidence="1" id="KW-1133">Transmembrane helix</keyword>
<keyword evidence="1" id="KW-0472">Membrane</keyword>
<reference evidence="2 3" key="1">
    <citation type="journal article" date="2004" name="Environ. Microbiol.">
        <title>Phylogeny-function analysis of (meta)genomic libraries: screening for expression of ribosomal RNA genes by large-insert library fluorescent in situ hybridization (LIL-FISH).</title>
        <authorList>
            <person name="Leveau J.H."/>
            <person name="Gerards S."/>
            <person name="de Boer W."/>
            <person name="van Veen J.A."/>
        </authorList>
    </citation>
    <scope>NUCLEOTIDE SEQUENCE [LARGE SCALE GENOMIC DNA]</scope>
    <source>
        <strain evidence="2 3">Ter331</strain>
    </source>
</reference>
<dbReference type="EMBL" id="CP002745">
    <property type="protein sequence ID" value="AEK63849.1"/>
    <property type="molecule type" value="Genomic_DNA"/>
</dbReference>
<dbReference type="AlphaFoldDB" id="G0AE00"/>
<dbReference type="eggNOG" id="COG1950">
    <property type="taxonomic scope" value="Bacteria"/>
</dbReference>
<evidence type="ECO:0008006" key="4">
    <source>
        <dbReference type="Google" id="ProtNLM"/>
    </source>
</evidence>